<dbReference type="EMBL" id="KK088438">
    <property type="protein sequence ID" value="EYE92260.1"/>
    <property type="molecule type" value="Genomic_DNA"/>
</dbReference>
<dbReference type="HOGENOM" id="CLU_2637661_0_0_1"/>
<protein>
    <submittedName>
        <fullName evidence="1">Uncharacterized protein</fullName>
    </submittedName>
</protein>
<keyword evidence="2" id="KW-1185">Reference proteome</keyword>
<organism evidence="1 2">
    <name type="scientific">Aspergillus ruber (strain CBS 135680)</name>
    <dbReference type="NCBI Taxonomy" id="1388766"/>
    <lineage>
        <taxon>Eukaryota</taxon>
        <taxon>Fungi</taxon>
        <taxon>Dikarya</taxon>
        <taxon>Ascomycota</taxon>
        <taxon>Pezizomycotina</taxon>
        <taxon>Eurotiomycetes</taxon>
        <taxon>Eurotiomycetidae</taxon>
        <taxon>Eurotiales</taxon>
        <taxon>Aspergillaceae</taxon>
        <taxon>Aspergillus</taxon>
        <taxon>Aspergillus subgen. Aspergillus</taxon>
    </lineage>
</organism>
<dbReference type="GeneID" id="63697885"/>
<proteinExistence type="predicted"/>
<name>A0A017S7V0_ASPRC</name>
<dbReference type="Proteomes" id="UP000019804">
    <property type="component" value="Unassembled WGS sequence"/>
</dbReference>
<evidence type="ECO:0000313" key="2">
    <source>
        <dbReference type="Proteomes" id="UP000019804"/>
    </source>
</evidence>
<evidence type="ECO:0000313" key="1">
    <source>
        <dbReference type="EMBL" id="EYE92260.1"/>
    </source>
</evidence>
<gene>
    <name evidence="1" type="ORF">EURHEDRAFT_415682</name>
</gene>
<dbReference type="RefSeq" id="XP_040635948.1">
    <property type="nucleotide sequence ID" value="XM_040782761.1"/>
</dbReference>
<reference evidence="2" key="1">
    <citation type="journal article" date="2014" name="Nat. Commun.">
        <title>Genomic adaptations of the halophilic Dead Sea filamentous fungus Eurotium rubrum.</title>
        <authorList>
            <person name="Kis-Papo T."/>
            <person name="Weig A.R."/>
            <person name="Riley R."/>
            <person name="Persoh D."/>
            <person name="Salamov A."/>
            <person name="Sun H."/>
            <person name="Lipzen A."/>
            <person name="Wasser S.P."/>
            <person name="Rambold G."/>
            <person name="Grigoriev I.V."/>
            <person name="Nevo E."/>
        </authorList>
    </citation>
    <scope>NUCLEOTIDE SEQUENCE [LARGE SCALE GENOMIC DNA]</scope>
    <source>
        <strain evidence="2">CBS 135680</strain>
    </source>
</reference>
<dbReference type="AlphaFoldDB" id="A0A017S7V0"/>
<accession>A0A017S7V0</accession>
<sequence length="77" mass="8769">MVCPTDKIVHAANFPTKEDLSAHARREILQEKDRNLVYKGVDDSWAHYVLDSLDRDGEVESKRARGQFFGGTMLFSV</sequence>